<accession>A0A426DLT1</accession>
<keyword evidence="3" id="KW-1185">Reference proteome</keyword>
<protein>
    <submittedName>
        <fullName evidence="2">DUF4422 domain-containing protein</fullName>
    </submittedName>
</protein>
<organism evidence="2 3">
    <name type="scientific">Schaedlerella arabinosiphila</name>
    <dbReference type="NCBI Taxonomy" id="2044587"/>
    <lineage>
        <taxon>Bacteria</taxon>
        <taxon>Bacillati</taxon>
        <taxon>Bacillota</taxon>
        <taxon>Clostridia</taxon>
        <taxon>Lachnospirales</taxon>
        <taxon>Lachnospiraceae</taxon>
        <taxon>Schaedlerella</taxon>
    </lineage>
</organism>
<dbReference type="EMBL" id="RHJS01000002">
    <property type="protein sequence ID" value="RRK33725.1"/>
    <property type="molecule type" value="Genomic_DNA"/>
</dbReference>
<dbReference type="RefSeq" id="WP_125128939.1">
    <property type="nucleotide sequence ID" value="NZ_RHJS01000002.1"/>
</dbReference>
<dbReference type="AlphaFoldDB" id="A0A426DLT1"/>
<dbReference type="Pfam" id="PF14393">
    <property type="entry name" value="DUF4422"/>
    <property type="match status" value="1"/>
</dbReference>
<proteinExistence type="predicted"/>
<dbReference type="InterPro" id="IPR025536">
    <property type="entry name" value="DUF4422"/>
</dbReference>
<evidence type="ECO:0000313" key="2">
    <source>
        <dbReference type="EMBL" id="RRK33725.1"/>
    </source>
</evidence>
<evidence type="ECO:0000259" key="1">
    <source>
        <dbReference type="Pfam" id="PF14393"/>
    </source>
</evidence>
<reference evidence="2" key="1">
    <citation type="submission" date="2018-10" db="EMBL/GenBank/DDBJ databases">
        <title>Schaedlerella arabinophila gen. nov. sp. nov., isolated from the mouse intestinal tract and comparative analysis with the genome of the closely related altered Schaedler flora strain ASF502.</title>
        <authorList>
            <person name="Miyake S."/>
            <person name="Soh M."/>
            <person name="Seedorf H."/>
        </authorList>
    </citation>
    <scope>NUCLEOTIDE SEQUENCE [LARGE SCALE GENOMIC DNA]</scope>
    <source>
        <strain evidence="2">DSM 106076</strain>
    </source>
</reference>
<name>A0A426DLT1_9FIRM</name>
<evidence type="ECO:0000313" key="3">
    <source>
        <dbReference type="Proteomes" id="UP000274920"/>
    </source>
</evidence>
<comment type="caution">
    <text evidence="2">The sequence shown here is derived from an EMBL/GenBank/DDBJ whole genome shotgun (WGS) entry which is preliminary data.</text>
</comment>
<sequence length="551" mass="65015">MRELYEAFLNRVKEEKSVKIFGAGKFAKTLCYLFDKNYIIVDSFVVTDTEVNPHELLHRPVIGLDSLKPQELSGIVVGVEKKEDMKNTTNFLLSRQVKNIIMVSPSIVNDIYCNFVIDQDSVENLCDALDKRKDIIVYINDIEGEMIARYLSENGVEIESICTDREVLDLEVDIPVINYKQITSKSTESTIVLTMNSTFRQRKFITKLRNSGFENIILIPDKLLKQMKSEDKKLMWERIGAGFHFVDNANIEKNFYAVQKEQEQKIYRWRIPIWDKKLCRKESLEVIRSGKMVEDYEKQFPGFAYLPYREVALREIQNKDINIEVYLVKCHKDKKSELAPLPDWIIPIQAGKALTDVQIASVRDDEGENISRKNGDYSEGTAIYWIWKNTSGQDYIGLFHYRRQMALGKDSLKKLEEYDIFLTLPTYIPKGIKETFCERFVLEYDWDLMMHYIKEYDSSYYETALKYEKEKCYFSCNIFIMRRKYFDEMCSFIFGVLEKVDSYYRNISMVRKDRYLGFLVENLLSIYVMHNSGRLKAAYTDMKFYYPLEEE</sequence>
<dbReference type="Proteomes" id="UP000274920">
    <property type="component" value="Unassembled WGS sequence"/>
</dbReference>
<feature type="domain" description="DUF4422" evidence="1">
    <location>
        <begin position="327"/>
        <end position="531"/>
    </location>
</feature>
<gene>
    <name evidence="2" type="ORF">EBB54_21965</name>
</gene>